<evidence type="ECO:0000313" key="2">
    <source>
        <dbReference type="Proteomes" id="UP000053989"/>
    </source>
</evidence>
<sequence>MGGAGHGPAKYQSPLCPEKLPTVLRSLTGMFQLLTLSCAPLHLFPTLTMRSLGISALAYFHPSRQSIGTGPLGAPTSQRLLPSYHPMRPTNWDIPGIVVPLQGDIRVEIGVAMNAFSTLVTALSISLLLLPPSSLRCLKPDGDVLSFYAPIRAIPTVLLGIDITQWSSVFTIGYYTLLLLRSFSD</sequence>
<proteinExistence type="predicted"/>
<dbReference type="InParanoid" id="A0A0C3DPX7"/>
<dbReference type="Proteomes" id="UP000053989">
    <property type="component" value="Unassembled WGS sequence"/>
</dbReference>
<evidence type="ECO:0000313" key="1">
    <source>
        <dbReference type="EMBL" id="KIM58254.1"/>
    </source>
</evidence>
<reference evidence="2" key="2">
    <citation type="submission" date="2015-01" db="EMBL/GenBank/DDBJ databases">
        <title>Evolutionary Origins and Diversification of the Mycorrhizal Mutualists.</title>
        <authorList>
            <consortium name="DOE Joint Genome Institute"/>
            <consortium name="Mycorrhizal Genomics Consortium"/>
            <person name="Kohler A."/>
            <person name="Kuo A."/>
            <person name="Nagy L.G."/>
            <person name="Floudas D."/>
            <person name="Copeland A."/>
            <person name="Barry K.W."/>
            <person name="Cichocki N."/>
            <person name="Veneault-Fourrey C."/>
            <person name="LaButti K."/>
            <person name="Lindquist E.A."/>
            <person name="Lipzen A."/>
            <person name="Lundell T."/>
            <person name="Morin E."/>
            <person name="Murat C."/>
            <person name="Riley R."/>
            <person name="Ohm R."/>
            <person name="Sun H."/>
            <person name="Tunlid A."/>
            <person name="Henrissat B."/>
            <person name="Grigoriev I.V."/>
            <person name="Hibbett D.S."/>
            <person name="Martin F."/>
        </authorList>
    </citation>
    <scope>NUCLEOTIDE SEQUENCE [LARGE SCALE GENOMIC DNA]</scope>
    <source>
        <strain evidence="2">Foug A</strain>
    </source>
</reference>
<dbReference type="EMBL" id="KN822088">
    <property type="protein sequence ID" value="KIM58254.1"/>
    <property type="molecule type" value="Genomic_DNA"/>
</dbReference>
<reference evidence="1 2" key="1">
    <citation type="submission" date="2014-04" db="EMBL/GenBank/DDBJ databases">
        <authorList>
            <consortium name="DOE Joint Genome Institute"/>
            <person name="Kuo A."/>
            <person name="Kohler A."/>
            <person name="Nagy L.G."/>
            <person name="Floudas D."/>
            <person name="Copeland A."/>
            <person name="Barry K.W."/>
            <person name="Cichocki N."/>
            <person name="Veneault-Fourrey C."/>
            <person name="LaButti K."/>
            <person name="Lindquist E.A."/>
            <person name="Lipzen A."/>
            <person name="Lundell T."/>
            <person name="Morin E."/>
            <person name="Murat C."/>
            <person name="Sun H."/>
            <person name="Tunlid A."/>
            <person name="Henrissat B."/>
            <person name="Grigoriev I.V."/>
            <person name="Hibbett D.S."/>
            <person name="Martin F."/>
            <person name="Nordberg H.P."/>
            <person name="Cantor M.N."/>
            <person name="Hua S.X."/>
        </authorList>
    </citation>
    <scope>NUCLEOTIDE SEQUENCE [LARGE SCALE GENOMIC DNA]</scope>
    <source>
        <strain evidence="1 2">Foug A</strain>
    </source>
</reference>
<keyword evidence="2" id="KW-1185">Reference proteome</keyword>
<dbReference type="HOGENOM" id="CLU_1462166_0_0_1"/>
<name>A0A0C3DPX7_9AGAM</name>
<gene>
    <name evidence="1" type="ORF">SCLCIDRAFT_28166</name>
</gene>
<protein>
    <submittedName>
        <fullName evidence="1">Uncharacterized protein</fullName>
    </submittedName>
</protein>
<accession>A0A0C3DPX7</accession>
<dbReference type="AlphaFoldDB" id="A0A0C3DPX7"/>
<organism evidence="1 2">
    <name type="scientific">Scleroderma citrinum Foug A</name>
    <dbReference type="NCBI Taxonomy" id="1036808"/>
    <lineage>
        <taxon>Eukaryota</taxon>
        <taxon>Fungi</taxon>
        <taxon>Dikarya</taxon>
        <taxon>Basidiomycota</taxon>
        <taxon>Agaricomycotina</taxon>
        <taxon>Agaricomycetes</taxon>
        <taxon>Agaricomycetidae</taxon>
        <taxon>Boletales</taxon>
        <taxon>Sclerodermatineae</taxon>
        <taxon>Sclerodermataceae</taxon>
        <taxon>Scleroderma</taxon>
    </lineage>
</organism>